<comment type="caution">
    <text evidence="1">The sequence shown here is derived from an EMBL/GenBank/DDBJ whole genome shotgun (WGS) entry which is preliminary data.</text>
</comment>
<name>A0A0N1FMA1_9PROT</name>
<accession>A0A0N1FMA1</accession>
<gene>
    <name evidence="1" type="ORF">GLUCOINTEAF2_0202000</name>
</gene>
<reference evidence="1 2" key="1">
    <citation type="submission" date="2015-07" db="EMBL/GenBank/DDBJ databases">
        <title>Draft Genome Sequence of Komagataeibacter intermedius Strain AF2, Isolated from Kombucha Tea.</title>
        <authorList>
            <person name="Santos R.A."/>
            <person name="Berretta A.A."/>
            <person name="Barud H.S."/>
            <person name="Ribeiro S.J."/>
            <person name="Gonzalez-Garcia L.N."/>
            <person name="Zucchi T.D."/>
            <person name="Goldman G.H."/>
            <person name="Riano-Pachon D.M."/>
        </authorList>
    </citation>
    <scope>NUCLEOTIDE SEQUENCE [LARGE SCALE GENOMIC DNA]</scope>
    <source>
        <strain evidence="1 2">AF2</strain>
    </source>
</reference>
<evidence type="ECO:0008006" key="3">
    <source>
        <dbReference type="Google" id="ProtNLM"/>
    </source>
</evidence>
<protein>
    <recommendedName>
        <fullName evidence="3">Transposase</fullName>
    </recommendedName>
</protein>
<dbReference type="Proteomes" id="UP000031553">
    <property type="component" value="Unassembled WGS sequence"/>
</dbReference>
<sequence length="51" mass="5725">MVLVATPRGLLVDKGYDSDGIHENLLSHGYCLSFRKFESYAAHPLQFSSRP</sequence>
<proteinExistence type="predicted"/>
<evidence type="ECO:0000313" key="2">
    <source>
        <dbReference type="Proteomes" id="UP000031553"/>
    </source>
</evidence>
<evidence type="ECO:0000313" key="1">
    <source>
        <dbReference type="EMBL" id="KPH87760.1"/>
    </source>
</evidence>
<organism evidence="1 2">
    <name type="scientific">Komagataeibacter intermedius AF2</name>
    <dbReference type="NCBI Taxonomy" id="1458464"/>
    <lineage>
        <taxon>Bacteria</taxon>
        <taxon>Pseudomonadati</taxon>
        <taxon>Pseudomonadota</taxon>
        <taxon>Alphaproteobacteria</taxon>
        <taxon>Acetobacterales</taxon>
        <taxon>Acetobacteraceae</taxon>
        <taxon>Komagataeibacter</taxon>
    </lineage>
</organism>
<dbReference type="EMBL" id="JUFX02000101">
    <property type="protein sequence ID" value="KPH87760.1"/>
    <property type="molecule type" value="Genomic_DNA"/>
</dbReference>
<dbReference type="AlphaFoldDB" id="A0A0N1FMA1"/>